<accession>A0A4R6UWQ3</accession>
<dbReference type="Proteomes" id="UP000295281">
    <property type="component" value="Unassembled WGS sequence"/>
</dbReference>
<evidence type="ECO:0000313" key="8">
    <source>
        <dbReference type="Proteomes" id="UP000295281"/>
    </source>
</evidence>
<dbReference type="Pfam" id="PF01494">
    <property type="entry name" value="FAD_binding_3"/>
    <property type="match status" value="1"/>
</dbReference>
<dbReference type="EMBL" id="SNYN01000010">
    <property type="protein sequence ID" value="TDQ51621.1"/>
    <property type="molecule type" value="Genomic_DNA"/>
</dbReference>
<dbReference type="PANTHER" id="PTHR13789:SF318">
    <property type="entry name" value="GERANYLGERANYL DIPHOSPHATE REDUCTASE"/>
    <property type="match status" value="1"/>
</dbReference>
<keyword evidence="3" id="KW-0274">FAD</keyword>
<name>A0A4R6UWQ3_9ACTN</name>
<dbReference type="InterPro" id="IPR036188">
    <property type="entry name" value="FAD/NAD-bd_sf"/>
</dbReference>
<sequence>MRIVIVGAGIAGLTLATALSRYGIDPVVLEQAQRPALLGAGAQLPPNATRPLIRLGLGDALEDQGIRPASRDTLHWRDGSLMESMPMGEEYEARFGAPYYTVLRSDLHAALLSAVPAGSVRTGYYVTDVLDAADSITLRCADGREVHGDVVIGADGAHSAVRGALSPEAHQRSRLSVCRGLVPASAVPSLGGVPRIRVWLGPGRHFVCYPVSSGRALSFSAVLPNREVRLGSWNTPRRIDDLNRAFAGWSGEVSALVSASKWIGVWALYERAPVREWSQGRIALVGDAAHPMMPFFSQGITQSIEDAVVLAGLLHRATLQTVEESLTRYARTRRERVERVQGLAVSLLGSLREAGESEVPGRPLLAERERSEADWVYGHDVEADADVP</sequence>
<evidence type="ECO:0000256" key="5">
    <source>
        <dbReference type="ARBA" id="ARBA00023033"/>
    </source>
</evidence>
<dbReference type="SUPFAM" id="SSF54373">
    <property type="entry name" value="FAD-linked reductases, C-terminal domain"/>
    <property type="match status" value="1"/>
</dbReference>
<evidence type="ECO:0000256" key="2">
    <source>
        <dbReference type="ARBA" id="ARBA00022630"/>
    </source>
</evidence>
<organism evidence="7 8">
    <name type="scientific">Actinorugispora endophytica</name>
    <dbReference type="NCBI Taxonomy" id="1605990"/>
    <lineage>
        <taxon>Bacteria</taxon>
        <taxon>Bacillati</taxon>
        <taxon>Actinomycetota</taxon>
        <taxon>Actinomycetes</taxon>
        <taxon>Streptosporangiales</taxon>
        <taxon>Nocardiopsidaceae</taxon>
        <taxon>Actinorugispora</taxon>
    </lineage>
</organism>
<comment type="cofactor">
    <cofactor evidence="1">
        <name>FAD</name>
        <dbReference type="ChEBI" id="CHEBI:57692"/>
    </cofactor>
</comment>
<comment type="caution">
    <text evidence="7">The sequence shown here is derived from an EMBL/GenBank/DDBJ whole genome shotgun (WGS) entry which is preliminary data.</text>
</comment>
<keyword evidence="8" id="KW-1185">Reference proteome</keyword>
<protein>
    <submittedName>
        <fullName evidence="7">Salicylate hydroxylase</fullName>
    </submittedName>
</protein>
<dbReference type="PRINTS" id="PR00420">
    <property type="entry name" value="RNGMNOXGNASE"/>
</dbReference>
<keyword evidence="5" id="KW-0503">Monooxygenase</keyword>
<dbReference type="OrthoDB" id="9782160at2"/>
<evidence type="ECO:0000256" key="3">
    <source>
        <dbReference type="ARBA" id="ARBA00022827"/>
    </source>
</evidence>
<dbReference type="GO" id="GO:0004497">
    <property type="term" value="F:monooxygenase activity"/>
    <property type="evidence" value="ECO:0007669"/>
    <property type="project" value="UniProtKB-KW"/>
</dbReference>
<evidence type="ECO:0000256" key="4">
    <source>
        <dbReference type="ARBA" id="ARBA00023002"/>
    </source>
</evidence>
<dbReference type="InterPro" id="IPR050493">
    <property type="entry name" value="FAD-dep_Monooxygenase_BioMet"/>
</dbReference>
<reference evidence="7 8" key="1">
    <citation type="submission" date="2019-03" db="EMBL/GenBank/DDBJ databases">
        <title>Genomic Encyclopedia of Type Strains, Phase IV (KMG-IV): sequencing the most valuable type-strain genomes for metagenomic binning, comparative biology and taxonomic classification.</title>
        <authorList>
            <person name="Goeker M."/>
        </authorList>
    </citation>
    <scope>NUCLEOTIDE SEQUENCE [LARGE SCALE GENOMIC DNA]</scope>
    <source>
        <strain evidence="7 8">DSM 46770</strain>
    </source>
</reference>
<dbReference type="SUPFAM" id="SSF51905">
    <property type="entry name" value="FAD/NAD(P)-binding domain"/>
    <property type="match status" value="1"/>
</dbReference>
<dbReference type="PANTHER" id="PTHR13789">
    <property type="entry name" value="MONOOXYGENASE"/>
    <property type="match status" value="1"/>
</dbReference>
<keyword evidence="2" id="KW-0285">Flavoprotein</keyword>
<evidence type="ECO:0000256" key="1">
    <source>
        <dbReference type="ARBA" id="ARBA00001974"/>
    </source>
</evidence>
<gene>
    <name evidence="7" type="ORF">EV190_110110</name>
</gene>
<dbReference type="InterPro" id="IPR002938">
    <property type="entry name" value="FAD-bd"/>
</dbReference>
<evidence type="ECO:0000313" key="7">
    <source>
        <dbReference type="EMBL" id="TDQ51621.1"/>
    </source>
</evidence>
<keyword evidence="4" id="KW-0560">Oxidoreductase</keyword>
<dbReference type="GO" id="GO:0071949">
    <property type="term" value="F:FAD binding"/>
    <property type="evidence" value="ECO:0007669"/>
    <property type="project" value="InterPro"/>
</dbReference>
<dbReference type="AlphaFoldDB" id="A0A4R6UWQ3"/>
<proteinExistence type="predicted"/>
<feature type="domain" description="FAD-binding" evidence="6">
    <location>
        <begin position="3"/>
        <end position="340"/>
    </location>
</feature>
<dbReference type="Gene3D" id="3.50.50.60">
    <property type="entry name" value="FAD/NAD(P)-binding domain"/>
    <property type="match status" value="1"/>
</dbReference>
<evidence type="ECO:0000259" key="6">
    <source>
        <dbReference type="Pfam" id="PF01494"/>
    </source>
</evidence>